<dbReference type="NCBIfam" id="TIGR00040">
    <property type="entry name" value="yfcE"/>
    <property type="match status" value="1"/>
</dbReference>
<feature type="region of interest" description="Disordered" evidence="6">
    <location>
        <begin position="414"/>
        <end position="446"/>
    </location>
</feature>
<sequence>MSISVETSRLILSPDFSFSSMYLRGVSAVLAAIGLVATACSAMPLSPDDGVSSLGPLRRWNPFAKQTQQNKPSIEFFINFSTEKPALTPPAPLGFDATTHNEVQNEVLKFITKKEALLALGVTLPNSHIDPKSPDYAQEVKKVVVFTFGKFPFTSFGSNRLYTGDAVSFTLYGVGTGVEPCTKSSPCIATVGNSPARGLYGKIQQQNGAQRMIFQDQERKFKKLLAPGKISQVLCTGNVCDRETMEYLRSIVGGAEIQVVRGDYDELPGLPSSLTVTHSNNSLRIGLIHGHQSLPLGSLDALSAIARQMDVDFLISGATHAVQAAEYDGRFFLNPGTATGAWTGAWNGSKPGFAVSTNEGVKSTGLNGDPIPSFALMDIQGTVVVTYVYQFIDGDVKVEKVEWRKPDGYGVDERVGAKTPMTPGVGSVMPQTIPSPTPMSPQNAGW</sequence>
<dbReference type="AlphaFoldDB" id="A0A9W8P4A0"/>
<dbReference type="CDD" id="cd07394">
    <property type="entry name" value="MPP_Vps29"/>
    <property type="match status" value="1"/>
</dbReference>
<dbReference type="InterPro" id="IPR024654">
    <property type="entry name" value="Calcineurin-like_PHP_lpxH"/>
</dbReference>
<evidence type="ECO:0000256" key="3">
    <source>
        <dbReference type="ARBA" id="ARBA00022448"/>
    </source>
</evidence>
<dbReference type="InterPro" id="IPR028661">
    <property type="entry name" value="Vps29"/>
</dbReference>
<comment type="similarity">
    <text evidence="1 5">Belongs to the VPS29 family.</text>
</comment>
<dbReference type="Gene3D" id="3.60.21.10">
    <property type="match status" value="1"/>
</dbReference>
<gene>
    <name evidence="8" type="ORF">DFH05DRAFT_1523073</name>
</gene>
<dbReference type="SUPFAM" id="SSF56300">
    <property type="entry name" value="Metallo-dependent phosphatases"/>
    <property type="match status" value="1"/>
</dbReference>
<dbReference type="PANTHER" id="PTHR11124">
    <property type="entry name" value="VACUOLAR SORTING PROTEIN VPS29"/>
    <property type="match status" value="1"/>
</dbReference>
<keyword evidence="3" id="KW-0813">Transport</keyword>
<dbReference type="Pfam" id="PF12850">
    <property type="entry name" value="Metallophos_2"/>
    <property type="match status" value="1"/>
</dbReference>
<reference evidence="8 9" key="1">
    <citation type="journal article" date="2023" name="Proc. Natl. Acad. Sci. U.S.A.">
        <title>A global phylogenomic analysis of the shiitake genus Lentinula.</title>
        <authorList>
            <person name="Sierra-Patev S."/>
            <person name="Min B."/>
            <person name="Naranjo-Ortiz M."/>
            <person name="Looney B."/>
            <person name="Konkel Z."/>
            <person name="Slot J.C."/>
            <person name="Sakamoto Y."/>
            <person name="Steenwyk J.L."/>
            <person name="Rokas A."/>
            <person name="Carro J."/>
            <person name="Camarero S."/>
            <person name="Ferreira P."/>
            <person name="Molpeceres G."/>
            <person name="Ruiz-Duenas F.J."/>
            <person name="Serrano A."/>
            <person name="Henrissat B."/>
            <person name="Drula E."/>
            <person name="Hughes K.W."/>
            <person name="Mata J.L."/>
            <person name="Ishikawa N.K."/>
            <person name="Vargas-Isla R."/>
            <person name="Ushijima S."/>
            <person name="Smith C.A."/>
            <person name="Donoghue J."/>
            <person name="Ahrendt S."/>
            <person name="Andreopoulos W."/>
            <person name="He G."/>
            <person name="LaButti K."/>
            <person name="Lipzen A."/>
            <person name="Ng V."/>
            <person name="Riley R."/>
            <person name="Sandor L."/>
            <person name="Barry K."/>
            <person name="Martinez A.T."/>
            <person name="Xiao Y."/>
            <person name="Gibbons J.G."/>
            <person name="Terashima K."/>
            <person name="Grigoriev I.V."/>
            <person name="Hibbett D."/>
        </authorList>
    </citation>
    <scope>NUCLEOTIDE SEQUENCE [LARGE SCALE GENOMIC DNA]</scope>
    <source>
        <strain evidence="8 9">TFB7810</strain>
    </source>
</reference>
<evidence type="ECO:0000256" key="2">
    <source>
        <dbReference type="ARBA" id="ARBA00017767"/>
    </source>
</evidence>
<accession>A0A9W8P4A0</accession>
<dbReference type="InterPro" id="IPR029052">
    <property type="entry name" value="Metallo-depent_PP-like"/>
</dbReference>
<evidence type="ECO:0000256" key="5">
    <source>
        <dbReference type="RuleBase" id="RU362040"/>
    </source>
</evidence>
<evidence type="ECO:0000256" key="4">
    <source>
        <dbReference type="ARBA" id="ARBA00022927"/>
    </source>
</evidence>
<dbReference type="GO" id="GO:0030904">
    <property type="term" value="C:retromer complex"/>
    <property type="evidence" value="ECO:0007669"/>
    <property type="project" value="InterPro"/>
</dbReference>
<keyword evidence="4" id="KW-0653">Protein transport</keyword>
<dbReference type="EMBL" id="JANVFU010000004">
    <property type="protein sequence ID" value="KAJ3746479.1"/>
    <property type="molecule type" value="Genomic_DNA"/>
</dbReference>
<protein>
    <recommendedName>
        <fullName evidence="2 5">Vacuolar protein sorting-associated protein 29</fullName>
    </recommendedName>
</protein>
<dbReference type="GO" id="GO:0015031">
    <property type="term" value="P:protein transport"/>
    <property type="evidence" value="ECO:0007669"/>
    <property type="project" value="UniProtKB-KW"/>
</dbReference>
<comment type="caution">
    <text evidence="8">The sequence shown here is derived from an EMBL/GenBank/DDBJ whole genome shotgun (WGS) entry which is preliminary data.</text>
</comment>
<evidence type="ECO:0000259" key="7">
    <source>
        <dbReference type="Pfam" id="PF12850"/>
    </source>
</evidence>
<dbReference type="Proteomes" id="UP001142393">
    <property type="component" value="Unassembled WGS sequence"/>
</dbReference>
<evidence type="ECO:0000256" key="6">
    <source>
        <dbReference type="SAM" id="MobiDB-lite"/>
    </source>
</evidence>
<feature type="domain" description="Calcineurin-like phosphoesterase" evidence="7">
    <location>
        <begin position="219"/>
        <end position="344"/>
    </location>
</feature>
<organism evidence="8 9">
    <name type="scientific">Lentinula detonsa</name>
    <dbReference type="NCBI Taxonomy" id="2804962"/>
    <lineage>
        <taxon>Eukaryota</taxon>
        <taxon>Fungi</taxon>
        <taxon>Dikarya</taxon>
        <taxon>Basidiomycota</taxon>
        <taxon>Agaricomycotina</taxon>
        <taxon>Agaricomycetes</taxon>
        <taxon>Agaricomycetidae</taxon>
        <taxon>Agaricales</taxon>
        <taxon>Marasmiineae</taxon>
        <taxon>Omphalotaceae</taxon>
        <taxon>Lentinula</taxon>
    </lineage>
</organism>
<dbReference type="GO" id="GO:0005829">
    <property type="term" value="C:cytosol"/>
    <property type="evidence" value="ECO:0007669"/>
    <property type="project" value="GOC"/>
</dbReference>
<proteinExistence type="inferred from homology"/>
<name>A0A9W8P4A0_9AGAR</name>
<dbReference type="InterPro" id="IPR000979">
    <property type="entry name" value="Phosphodiesterase_MJ0936/Vps29"/>
</dbReference>
<evidence type="ECO:0000313" key="9">
    <source>
        <dbReference type="Proteomes" id="UP001142393"/>
    </source>
</evidence>
<dbReference type="GO" id="GO:0042147">
    <property type="term" value="P:retrograde transport, endosome to Golgi"/>
    <property type="evidence" value="ECO:0007669"/>
    <property type="project" value="InterPro"/>
</dbReference>
<evidence type="ECO:0000313" key="8">
    <source>
        <dbReference type="EMBL" id="KAJ3746479.1"/>
    </source>
</evidence>
<keyword evidence="9" id="KW-1185">Reference proteome</keyword>
<evidence type="ECO:0000256" key="1">
    <source>
        <dbReference type="ARBA" id="ARBA00005945"/>
    </source>
</evidence>